<evidence type="ECO:0000313" key="4">
    <source>
        <dbReference type="Proteomes" id="UP000321750"/>
    </source>
</evidence>
<dbReference type="PANTHER" id="PTHR43003:SF13">
    <property type="entry name" value="DNA-3-METHYLADENINE GLYCOSYLASE 2"/>
    <property type="match status" value="1"/>
</dbReference>
<sequence length="88" mass="9814">MPKNEALRSIGDWTAHDIAMRALKEPDALPCADPSLMRALDTGSGRPISRQLVVRAEAWRPFRAYAAMHLWASDAEMEAARLVAKARR</sequence>
<dbReference type="InterPro" id="IPR011257">
    <property type="entry name" value="DNA_glycosylase"/>
</dbReference>
<evidence type="ECO:0000256" key="2">
    <source>
        <dbReference type="ARBA" id="ARBA00023204"/>
    </source>
</evidence>
<dbReference type="Gene3D" id="1.10.1670.40">
    <property type="match status" value="1"/>
</dbReference>
<dbReference type="EMBL" id="BJZV01000005">
    <property type="protein sequence ID" value="GEP09344.1"/>
    <property type="molecule type" value="Genomic_DNA"/>
</dbReference>
<dbReference type="GO" id="GO:0032131">
    <property type="term" value="F:alkylated DNA binding"/>
    <property type="evidence" value="ECO:0007669"/>
    <property type="project" value="TreeGrafter"/>
</dbReference>
<evidence type="ECO:0000313" key="3">
    <source>
        <dbReference type="EMBL" id="GEP09344.1"/>
    </source>
</evidence>
<keyword evidence="1" id="KW-0227">DNA damage</keyword>
<dbReference type="AlphaFoldDB" id="A0A512JHB1"/>
<keyword evidence="2" id="KW-0234">DNA repair</keyword>
<proteinExistence type="predicted"/>
<dbReference type="SUPFAM" id="SSF48150">
    <property type="entry name" value="DNA-glycosylase"/>
    <property type="match status" value="1"/>
</dbReference>
<dbReference type="GO" id="GO:0032993">
    <property type="term" value="C:protein-DNA complex"/>
    <property type="evidence" value="ECO:0007669"/>
    <property type="project" value="TreeGrafter"/>
</dbReference>
<dbReference type="GO" id="GO:0006285">
    <property type="term" value="P:base-excision repair, AP site formation"/>
    <property type="evidence" value="ECO:0007669"/>
    <property type="project" value="TreeGrafter"/>
</dbReference>
<dbReference type="GO" id="GO:0005737">
    <property type="term" value="C:cytoplasm"/>
    <property type="evidence" value="ECO:0007669"/>
    <property type="project" value="TreeGrafter"/>
</dbReference>
<protein>
    <submittedName>
        <fullName evidence="3">Uncharacterized protein</fullName>
    </submittedName>
</protein>
<keyword evidence="4" id="KW-1185">Reference proteome</keyword>
<evidence type="ECO:0000256" key="1">
    <source>
        <dbReference type="ARBA" id="ARBA00022763"/>
    </source>
</evidence>
<dbReference type="GO" id="GO:0043916">
    <property type="term" value="F:DNA-7-methylguanine glycosylase activity"/>
    <property type="evidence" value="ECO:0007669"/>
    <property type="project" value="TreeGrafter"/>
</dbReference>
<accession>A0A512JHB1</accession>
<reference evidence="3 4" key="1">
    <citation type="submission" date="2019-07" db="EMBL/GenBank/DDBJ databases">
        <title>Whole genome shotgun sequence of Methylobacterium gnaphalii NBRC 107716.</title>
        <authorList>
            <person name="Hosoyama A."/>
            <person name="Uohara A."/>
            <person name="Ohji S."/>
            <person name="Ichikawa N."/>
        </authorList>
    </citation>
    <scope>NUCLEOTIDE SEQUENCE [LARGE SCALE GENOMIC DNA]</scope>
    <source>
        <strain evidence="3 4">NBRC 107716</strain>
    </source>
</reference>
<name>A0A512JHB1_9HYPH</name>
<dbReference type="Proteomes" id="UP000321750">
    <property type="component" value="Unassembled WGS sequence"/>
</dbReference>
<dbReference type="GO" id="GO:0008725">
    <property type="term" value="F:DNA-3-methyladenine glycosylase activity"/>
    <property type="evidence" value="ECO:0007669"/>
    <property type="project" value="TreeGrafter"/>
</dbReference>
<comment type="caution">
    <text evidence="3">The sequence shown here is derived from an EMBL/GenBank/DDBJ whole genome shotgun (WGS) entry which is preliminary data.</text>
</comment>
<gene>
    <name evidence="3" type="ORF">MGN01_11890</name>
</gene>
<dbReference type="PANTHER" id="PTHR43003">
    <property type="entry name" value="DNA-3-METHYLADENINE GLYCOSYLASE"/>
    <property type="match status" value="1"/>
</dbReference>
<dbReference type="GO" id="GO:0006307">
    <property type="term" value="P:DNA alkylation repair"/>
    <property type="evidence" value="ECO:0007669"/>
    <property type="project" value="TreeGrafter"/>
</dbReference>
<dbReference type="InterPro" id="IPR051912">
    <property type="entry name" value="Alkylbase_DNA_Glycosylase/TA"/>
</dbReference>
<organism evidence="3 4">
    <name type="scientific">Methylobacterium gnaphalii</name>
    <dbReference type="NCBI Taxonomy" id="1010610"/>
    <lineage>
        <taxon>Bacteria</taxon>
        <taxon>Pseudomonadati</taxon>
        <taxon>Pseudomonadota</taxon>
        <taxon>Alphaproteobacteria</taxon>
        <taxon>Hyphomicrobiales</taxon>
        <taxon>Methylobacteriaceae</taxon>
        <taxon>Methylobacterium</taxon>
    </lineage>
</organism>